<dbReference type="AlphaFoldDB" id="A0A2C9UK71"/>
<dbReference type="EMBL" id="CM004400">
    <property type="protein sequence ID" value="OAY31218.1"/>
    <property type="molecule type" value="Genomic_DNA"/>
</dbReference>
<name>A0A2C9UK71_MANES</name>
<reference evidence="1" key="1">
    <citation type="submission" date="2016-02" db="EMBL/GenBank/DDBJ databases">
        <title>WGS assembly of Manihot esculenta.</title>
        <authorList>
            <person name="Bredeson J.V."/>
            <person name="Prochnik S.E."/>
            <person name="Lyons J.B."/>
            <person name="Schmutz J."/>
            <person name="Grimwood J."/>
            <person name="Vrebalov J."/>
            <person name="Bart R.S."/>
            <person name="Amuge T."/>
            <person name="Ferguson M.E."/>
            <person name="Green R."/>
            <person name="Putnam N."/>
            <person name="Stites J."/>
            <person name="Rounsley S."/>
            <person name="Rokhsar D.S."/>
        </authorList>
    </citation>
    <scope>NUCLEOTIDE SEQUENCE [LARGE SCALE GENOMIC DNA]</scope>
    <source>
        <tissue evidence="1">Leaf</tissue>
    </source>
</reference>
<proteinExistence type="predicted"/>
<gene>
    <name evidence="1" type="ORF">MANES_14G093900</name>
</gene>
<accession>A0A2C9UK71</accession>
<evidence type="ECO:0000313" key="1">
    <source>
        <dbReference type="EMBL" id="OAY31218.1"/>
    </source>
</evidence>
<organism evidence="1">
    <name type="scientific">Manihot esculenta</name>
    <name type="common">Cassava</name>
    <name type="synonym">Jatropha manihot</name>
    <dbReference type="NCBI Taxonomy" id="3983"/>
    <lineage>
        <taxon>Eukaryota</taxon>
        <taxon>Viridiplantae</taxon>
        <taxon>Streptophyta</taxon>
        <taxon>Embryophyta</taxon>
        <taxon>Tracheophyta</taxon>
        <taxon>Spermatophyta</taxon>
        <taxon>Magnoliopsida</taxon>
        <taxon>eudicotyledons</taxon>
        <taxon>Gunneridae</taxon>
        <taxon>Pentapetalae</taxon>
        <taxon>rosids</taxon>
        <taxon>fabids</taxon>
        <taxon>Malpighiales</taxon>
        <taxon>Euphorbiaceae</taxon>
        <taxon>Crotonoideae</taxon>
        <taxon>Manihoteae</taxon>
        <taxon>Manihot</taxon>
    </lineage>
</organism>
<protein>
    <submittedName>
        <fullName evidence="1">Uncharacterized protein</fullName>
    </submittedName>
</protein>
<sequence length="40" mass="4546">MLKERSEGRGQEHSAEATKGLSLISHYLAKMLLRKRLYGS</sequence>